<accession>A0A8H7XKI8</accession>
<feature type="region of interest" description="Disordered" evidence="1">
    <location>
        <begin position="67"/>
        <end position="93"/>
    </location>
</feature>
<feature type="compositionally biased region" description="Basic and acidic residues" evidence="1">
    <location>
        <begin position="70"/>
        <end position="93"/>
    </location>
</feature>
<dbReference type="AlphaFoldDB" id="A0A8H7XKI8"/>
<reference evidence="2" key="1">
    <citation type="submission" date="2021-02" db="EMBL/GenBank/DDBJ databases">
        <title>Psilocybe cubensis genome.</title>
        <authorList>
            <person name="Mckernan K.J."/>
            <person name="Crawford S."/>
            <person name="Trippe A."/>
            <person name="Kane L.T."/>
            <person name="Mclaughlin S."/>
        </authorList>
    </citation>
    <scope>NUCLEOTIDE SEQUENCE [LARGE SCALE GENOMIC DNA]</scope>
    <source>
        <strain evidence="2">MGC-MH-2018</strain>
    </source>
</reference>
<name>A0A8H7XKI8_PSICU</name>
<sequence>MGEPNTKTNDDNMDVVCDGDTVADQRSGDATSSTAARVDGLRGDSAQNREADDHDVVMHNGEDCDIEMEGNERDDADAEMRNGERNDIDVQMN</sequence>
<evidence type="ECO:0000313" key="2">
    <source>
        <dbReference type="EMBL" id="KAG5162502.1"/>
    </source>
</evidence>
<gene>
    <name evidence="2" type="ORF">JR316_012387</name>
</gene>
<evidence type="ECO:0000256" key="1">
    <source>
        <dbReference type="SAM" id="MobiDB-lite"/>
    </source>
</evidence>
<comment type="caution">
    <text evidence="2">The sequence shown here is derived from an EMBL/GenBank/DDBJ whole genome shotgun (WGS) entry which is preliminary data.</text>
</comment>
<dbReference type="EMBL" id="JAFIQS010000018">
    <property type="protein sequence ID" value="KAG5162502.1"/>
    <property type="molecule type" value="Genomic_DNA"/>
</dbReference>
<feature type="compositionally biased region" description="Basic and acidic residues" evidence="1">
    <location>
        <begin position="39"/>
        <end position="54"/>
    </location>
</feature>
<protein>
    <submittedName>
        <fullName evidence="2">Uncharacterized protein</fullName>
    </submittedName>
</protein>
<proteinExistence type="predicted"/>
<feature type="region of interest" description="Disordered" evidence="1">
    <location>
        <begin position="1"/>
        <end position="54"/>
    </location>
</feature>
<organism evidence="2">
    <name type="scientific">Psilocybe cubensis</name>
    <name type="common">Psychedelic mushroom</name>
    <name type="synonym">Stropharia cubensis</name>
    <dbReference type="NCBI Taxonomy" id="181762"/>
    <lineage>
        <taxon>Eukaryota</taxon>
        <taxon>Fungi</taxon>
        <taxon>Dikarya</taxon>
        <taxon>Basidiomycota</taxon>
        <taxon>Agaricomycotina</taxon>
        <taxon>Agaricomycetes</taxon>
        <taxon>Agaricomycetidae</taxon>
        <taxon>Agaricales</taxon>
        <taxon>Agaricineae</taxon>
        <taxon>Strophariaceae</taxon>
        <taxon>Psilocybe</taxon>
    </lineage>
</organism>